<keyword evidence="3" id="KW-1185">Reference proteome</keyword>
<dbReference type="InterPro" id="IPR032708">
    <property type="entry name" value="McjB_C"/>
</dbReference>
<accession>A0ABT2JDZ4</accession>
<evidence type="ECO:0000259" key="1">
    <source>
        <dbReference type="Pfam" id="PF13471"/>
    </source>
</evidence>
<organism evidence="2 3">
    <name type="scientific">Actinophytocola gossypii</name>
    <dbReference type="NCBI Taxonomy" id="2812003"/>
    <lineage>
        <taxon>Bacteria</taxon>
        <taxon>Bacillati</taxon>
        <taxon>Actinomycetota</taxon>
        <taxon>Actinomycetes</taxon>
        <taxon>Pseudonocardiales</taxon>
        <taxon>Pseudonocardiaceae</taxon>
    </lineage>
</organism>
<dbReference type="Pfam" id="PF13471">
    <property type="entry name" value="Transglut_core3"/>
    <property type="match status" value="1"/>
</dbReference>
<name>A0ABT2JDZ4_9PSEU</name>
<feature type="domain" description="Microcin J25-processing protein McjB C-terminal" evidence="1">
    <location>
        <begin position="36"/>
        <end position="100"/>
    </location>
</feature>
<sequence length="111" mass="12118">MLRRHDLPTVCARLGIVPDLDSGDPPATGPAVLPGRARTAIRACSAATRRWRHGDTCLRRCLLVGNRLRHLSPVLRIGVRRDGDGILAHSWLEVDGRTLDPTAVDFAPLGR</sequence>
<proteinExistence type="predicted"/>
<reference evidence="2 3" key="1">
    <citation type="submission" date="2021-02" db="EMBL/GenBank/DDBJ databases">
        <title>Actinophytocola xerophila sp. nov., isolated from soil of cotton cropping field.</title>
        <authorList>
            <person name="Huang R."/>
            <person name="Chen X."/>
            <person name="Ge X."/>
            <person name="Liu W."/>
        </authorList>
    </citation>
    <scope>NUCLEOTIDE SEQUENCE [LARGE SCALE GENOMIC DNA]</scope>
    <source>
        <strain evidence="2 3">S1-96</strain>
    </source>
</reference>
<dbReference type="NCBIfam" id="NF033537">
    <property type="entry name" value="lasso_biosyn_B2"/>
    <property type="match status" value="1"/>
</dbReference>
<dbReference type="InterPro" id="IPR053521">
    <property type="entry name" value="McjB-like"/>
</dbReference>
<dbReference type="EMBL" id="JAFFZE010000016">
    <property type="protein sequence ID" value="MCT2585754.1"/>
    <property type="molecule type" value="Genomic_DNA"/>
</dbReference>
<dbReference type="Proteomes" id="UP001156441">
    <property type="component" value="Unassembled WGS sequence"/>
</dbReference>
<protein>
    <submittedName>
        <fullName evidence="2">Lasso peptide biosynthesis B2 protein</fullName>
    </submittedName>
</protein>
<gene>
    <name evidence="2" type="ORF">JT362_21785</name>
</gene>
<evidence type="ECO:0000313" key="3">
    <source>
        <dbReference type="Proteomes" id="UP001156441"/>
    </source>
</evidence>
<comment type="caution">
    <text evidence="2">The sequence shown here is derived from an EMBL/GenBank/DDBJ whole genome shotgun (WGS) entry which is preliminary data.</text>
</comment>
<evidence type="ECO:0000313" key="2">
    <source>
        <dbReference type="EMBL" id="MCT2585754.1"/>
    </source>
</evidence>